<protein>
    <submittedName>
        <fullName evidence="3">Uncharacterized protein</fullName>
    </submittedName>
</protein>
<name>A0A6A5G073_CAERE</name>
<reference evidence="3 4" key="1">
    <citation type="submission" date="2019-12" db="EMBL/GenBank/DDBJ databases">
        <title>Chromosome-level assembly of the Caenorhabditis remanei genome.</title>
        <authorList>
            <person name="Teterina A.A."/>
            <person name="Willis J.H."/>
            <person name="Phillips P.C."/>
        </authorList>
    </citation>
    <scope>NUCLEOTIDE SEQUENCE [LARGE SCALE GENOMIC DNA]</scope>
    <source>
        <strain evidence="3 4">PX506</strain>
        <tissue evidence="3">Whole organism</tissue>
    </source>
</reference>
<evidence type="ECO:0000256" key="1">
    <source>
        <dbReference type="SAM" id="MobiDB-lite"/>
    </source>
</evidence>
<evidence type="ECO:0000313" key="4">
    <source>
        <dbReference type="Proteomes" id="UP000483820"/>
    </source>
</evidence>
<dbReference type="PANTHER" id="PTHR47921:SF1">
    <property type="entry name" value="C6 DOMAIN-CONTAINING PROTEIN-RELATED"/>
    <property type="match status" value="1"/>
</dbReference>
<dbReference type="GeneID" id="9822016"/>
<gene>
    <name evidence="3" type="ORF">GCK72_024531</name>
</gene>
<feature type="compositionally biased region" description="Low complexity" evidence="1">
    <location>
        <begin position="39"/>
        <end position="57"/>
    </location>
</feature>
<sequence length="196" mass="20858">MLRFVLLFFVYTGTLHACIPTQNVDSNGSGPGGTGGPGATTTTSTTTTTTTTTTVPTTTTTVTEAPFRMIFQIGISHHNETILACVVCQKVYDNTCQGFGIPNLLQWCPTAAEAAIEYTLGLITSLIPFIPAGSCGTFITCPLTTTLKIKIIGTEIPAVVFYAWCEESGADAGKWYTGISWLAKFELVSLACRPIL</sequence>
<feature type="region of interest" description="Disordered" evidence="1">
    <location>
        <begin position="26"/>
        <end position="57"/>
    </location>
</feature>
<dbReference type="CTD" id="9822016"/>
<proteinExistence type="predicted"/>
<keyword evidence="2" id="KW-0732">Signal</keyword>
<feature type="signal peptide" evidence="2">
    <location>
        <begin position="1"/>
        <end position="17"/>
    </location>
</feature>
<evidence type="ECO:0000313" key="3">
    <source>
        <dbReference type="EMBL" id="KAF1748064.1"/>
    </source>
</evidence>
<dbReference type="KEGG" id="crq:GCK72_024531"/>
<evidence type="ECO:0000256" key="2">
    <source>
        <dbReference type="SAM" id="SignalP"/>
    </source>
</evidence>
<feature type="chain" id="PRO_5025684872" evidence="2">
    <location>
        <begin position="18"/>
        <end position="196"/>
    </location>
</feature>
<organism evidence="3 4">
    <name type="scientific">Caenorhabditis remanei</name>
    <name type="common">Caenorhabditis vulgaris</name>
    <dbReference type="NCBI Taxonomy" id="31234"/>
    <lineage>
        <taxon>Eukaryota</taxon>
        <taxon>Metazoa</taxon>
        <taxon>Ecdysozoa</taxon>
        <taxon>Nematoda</taxon>
        <taxon>Chromadorea</taxon>
        <taxon>Rhabditida</taxon>
        <taxon>Rhabditina</taxon>
        <taxon>Rhabditomorpha</taxon>
        <taxon>Rhabditoidea</taxon>
        <taxon>Rhabditidae</taxon>
        <taxon>Peloderinae</taxon>
        <taxon>Caenorhabditis</taxon>
    </lineage>
</organism>
<dbReference type="InterPro" id="IPR005044">
    <property type="entry name" value="DUF282_CAE_spp"/>
</dbReference>
<dbReference type="EMBL" id="WUAV01000006">
    <property type="protein sequence ID" value="KAF1748064.1"/>
    <property type="molecule type" value="Genomic_DNA"/>
</dbReference>
<dbReference type="Pfam" id="PF03380">
    <property type="entry name" value="DUF282"/>
    <property type="match status" value="1"/>
</dbReference>
<dbReference type="RefSeq" id="XP_003117907.2">
    <property type="nucleotide sequence ID" value="XM_003117859.2"/>
</dbReference>
<dbReference type="Proteomes" id="UP000483820">
    <property type="component" value="Chromosome X"/>
</dbReference>
<comment type="caution">
    <text evidence="3">The sequence shown here is derived from an EMBL/GenBank/DDBJ whole genome shotgun (WGS) entry which is preliminary data.</text>
</comment>
<dbReference type="AlphaFoldDB" id="A0A6A5G073"/>
<feature type="compositionally biased region" description="Gly residues" evidence="1">
    <location>
        <begin position="29"/>
        <end position="38"/>
    </location>
</feature>
<accession>A0A6A5G073</accession>
<dbReference type="PANTHER" id="PTHR47921">
    <property type="entry name" value="PROTEIN CBG14847-RELATED"/>
    <property type="match status" value="1"/>
</dbReference>